<evidence type="ECO:0000313" key="3">
    <source>
        <dbReference type="EMBL" id="RPD60420.1"/>
    </source>
</evidence>
<evidence type="ECO:0000256" key="1">
    <source>
        <dbReference type="SAM" id="Coils"/>
    </source>
</evidence>
<organism evidence="3 4">
    <name type="scientific">Lentinus tigrinus ALCF2SS1-6</name>
    <dbReference type="NCBI Taxonomy" id="1328759"/>
    <lineage>
        <taxon>Eukaryota</taxon>
        <taxon>Fungi</taxon>
        <taxon>Dikarya</taxon>
        <taxon>Basidiomycota</taxon>
        <taxon>Agaricomycotina</taxon>
        <taxon>Agaricomycetes</taxon>
        <taxon>Polyporales</taxon>
        <taxon>Polyporaceae</taxon>
        <taxon>Lentinus</taxon>
    </lineage>
</organism>
<sequence length="389" mass="43691">MAATISRSSTFTERYEKDLHAAVGGKIDLHSEPIYTGFKKAIESDTVQNATRSAIEDLNSTVKDIRKAFRKIRQDLQRFDKERFEDKNGAVLQLSPEWDELHEHFLEILDISRENAIEAAAFMQQYTNTMLQDVKESDYPALKEELSNFAVKEEKAGTAKTEFSKLADNVYLFSTKIDLVLEDADTNIKEQIHKAQHRIADLHVRLKRISEKTTQLATACIASFATAALGVGLAIVTLSPEAFVLAITSTIAFGKSASGLSNLMHEKKGAKADLEDSSKEILQLIERQDTLAQIKTSVEQTKLDIKQLSSQINTFVNIWNAHDLHSFNEQLDYAVNPDVQINKFFPKKIANTRELYKTLIGLLEEYAKGSVDREDEETLCNPTDATTEA</sequence>
<feature type="transmembrane region" description="Helical" evidence="2">
    <location>
        <begin position="242"/>
        <end position="263"/>
    </location>
</feature>
<dbReference type="EMBL" id="ML122266">
    <property type="protein sequence ID" value="RPD60420.1"/>
    <property type="molecule type" value="Genomic_DNA"/>
</dbReference>
<evidence type="ECO:0000313" key="4">
    <source>
        <dbReference type="Proteomes" id="UP000313359"/>
    </source>
</evidence>
<dbReference type="AlphaFoldDB" id="A0A5C2S9N1"/>
<dbReference type="SUPFAM" id="SSF58100">
    <property type="entry name" value="Bacterial hemolysins"/>
    <property type="match status" value="1"/>
</dbReference>
<feature type="coiled-coil region" evidence="1">
    <location>
        <begin position="260"/>
        <end position="311"/>
    </location>
</feature>
<proteinExistence type="predicted"/>
<keyword evidence="1" id="KW-0175">Coiled coil</keyword>
<keyword evidence="4" id="KW-1185">Reference proteome</keyword>
<keyword evidence="2" id="KW-1133">Transmembrane helix</keyword>
<dbReference type="Gene3D" id="1.20.1170.10">
    <property type="match status" value="1"/>
</dbReference>
<dbReference type="Proteomes" id="UP000313359">
    <property type="component" value="Unassembled WGS sequence"/>
</dbReference>
<evidence type="ECO:0000256" key="2">
    <source>
        <dbReference type="SAM" id="Phobius"/>
    </source>
</evidence>
<dbReference type="OrthoDB" id="2739860at2759"/>
<accession>A0A5C2S9N1</accession>
<protein>
    <submittedName>
        <fullName evidence="3">Uncharacterized protein</fullName>
    </submittedName>
</protein>
<keyword evidence="2" id="KW-0472">Membrane</keyword>
<gene>
    <name evidence="3" type="ORF">L227DRAFT_102224</name>
</gene>
<feature type="transmembrane region" description="Helical" evidence="2">
    <location>
        <begin position="216"/>
        <end position="236"/>
    </location>
</feature>
<keyword evidence="2" id="KW-0812">Transmembrane</keyword>
<name>A0A5C2S9N1_9APHY</name>
<reference evidence="3" key="1">
    <citation type="journal article" date="2018" name="Genome Biol. Evol.">
        <title>Genomics and development of Lentinus tigrinus, a white-rot wood-decaying mushroom with dimorphic fruiting bodies.</title>
        <authorList>
            <person name="Wu B."/>
            <person name="Xu Z."/>
            <person name="Knudson A."/>
            <person name="Carlson A."/>
            <person name="Chen N."/>
            <person name="Kovaka S."/>
            <person name="LaButti K."/>
            <person name="Lipzen A."/>
            <person name="Pennachio C."/>
            <person name="Riley R."/>
            <person name="Schakwitz W."/>
            <person name="Umezawa K."/>
            <person name="Ohm R.A."/>
            <person name="Grigoriev I.V."/>
            <person name="Nagy L.G."/>
            <person name="Gibbons J."/>
            <person name="Hibbett D."/>
        </authorList>
    </citation>
    <scope>NUCLEOTIDE SEQUENCE [LARGE SCALE GENOMIC DNA]</scope>
    <source>
        <strain evidence="3">ALCF2SS1-6</strain>
    </source>
</reference>